<dbReference type="GO" id="GO:0009098">
    <property type="term" value="P:L-leucine biosynthetic process"/>
    <property type="evidence" value="ECO:0007669"/>
    <property type="project" value="InterPro"/>
</dbReference>
<evidence type="ECO:0000256" key="4">
    <source>
        <dbReference type="ARBA" id="ARBA00022624"/>
    </source>
</evidence>
<dbReference type="EMBL" id="BDFD01000024">
    <property type="protein sequence ID" value="GAV21246.1"/>
    <property type="molecule type" value="Genomic_DNA"/>
</dbReference>
<evidence type="ECO:0000313" key="11">
    <source>
        <dbReference type="EMBL" id="GAV21246.1"/>
    </source>
</evidence>
<dbReference type="InterPro" id="IPR000891">
    <property type="entry name" value="PYR_CT"/>
</dbReference>
<keyword evidence="4" id="KW-0412">Isoleucine biosynthesis</keyword>
<comment type="catalytic activity">
    <reaction evidence="7">
        <text>pyruvate + acetyl-CoA + H2O = (3R)-citramalate + CoA + H(+)</text>
        <dbReference type="Rhea" id="RHEA:19045"/>
        <dbReference type="ChEBI" id="CHEBI:15361"/>
        <dbReference type="ChEBI" id="CHEBI:15377"/>
        <dbReference type="ChEBI" id="CHEBI:15378"/>
        <dbReference type="ChEBI" id="CHEBI:30934"/>
        <dbReference type="ChEBI" id="CHEBI:57287"/>
        <dbReference type="ChEBI" id="CHEBI:57288"/>
        <dbReference type="EC" id="2.3.3.21"/>
    </reaction>
</comment>
<keyword evidence="5 9" id="KW-0808">Transferase</keyword>
<dbReference type="InterPro" id="IPR013709">
    <property type="entry name" value="2-isopropylmalate_synth_dimer"/>
</dbReference>
<dbReference type="GO" id="GO:0009097">
    <property type="term" value="P:isoleucine biosynthetic process"/>
    <property type="evidence" value="ECO:0007669"/>
    <property type="project" value="UniProtKB-UniRule"/>
</dbReference>
<proteinExistence type="inferred from homology"/>
<keyword evidence="11" id="KW-0012">Acyltransferase</keyword>
<evidence type="ECO:0000256" key="7">
    <source>
        <dbReference type="ARBA" id="ARBA00048263"/>
    </source>
</evidence>
<dbReference type="STRING" id="1921010.MMIC_P2228"/>
<evidence type="ECO:0000313" key="12">
    <source>
        <dbReference type="Proteomes" id="UP000231632"/>
    </source>
</evidence>
<accession>A0A1L8CQN6</accession>
<dbReference type="InterPro" id="IPR054691">
    <property type="entry name" value="LeuA/HCS_post-cat"/>
</dbReference>
<organism evidence="11 12">
    <name type="scientific">Mariprofundus micogutta</name>
    <dbReference type="NCBI Taxonomy" id="1921010"/>
    <lineage>
        <taxon>Bacteria</taxon>
        <taxon>Pseudomonadati</taxon>
        <taxon>Pseudomonadota</taxon>
        <taxon>Candidatius Mariprofundia</taxon>
        <taxon>Mariprofundales</taxon>
        <taxon>Mariprofundaceae</taxon>
        <taxon>Mariprofundus</taxon>
    </lineage>
</organism>
<keyword evidence="12" id="KW-1185">Reference proteome</keyword>
<evidence type="ECO:0000256" key="8">
    <source>
        <dbReference type="NCBIfam" id="TIGR00977"/>
    </source>
</evidence>
<comment type="similarity">
    <text evidence="2 9">Belongs to the alpha-IPM synthase/homocitrate synthase family.</text>
</comment>
<comment type="caution">
    <text evidence="11">The sequence shown here is derived from an EMBL/GenBank/DDBJ whole genome shotgun (WGS) entry which is preliminary data.</text>
</comment>
<dbReference type="InterPro" id="IPR013785">
    <property type="entry name" value="Aldolase_TIM"/>
</dbReference>
<evidence type="ECO:0000256" key="9">
    <source>
        <dbReference type="RuleBase" id="RU003523"/>
    </source>
</evidence>
<feature type="domain" description="Pyruvate carboxyltransferase" evidence="10">
    <location>
        <begin position="19"/>
        <end position="283"/>
    </location>
</feature>
<evidence type="ECO:0000256" key="5">
    <source>
        <dbReference type="ARBA" id="ARBA00022679"/>
    </source>
</evidence>
<dbReference type="PANTHER" id="PTHR43538">
    <property type="entry name" value="ALPHA-IPM SYNTHASE/HOMOCITRATE SYNTHASE"/>
    <property type="match status" value="1"/>
</dbReference>
<dbReference type="Proteomes" id="UP000231632">
    <property type="component" value="Unassembled WGS sequence"/>
</dbReference>
<gene>
    <name evidence="11" type="ORF">MMIC_P2228</name>
</gene>
<dbReference type="PANTHER" id="PTHR43538:SF1">
    <property type="entry name" value="(R)-CITRAMALATE SYNTHASE"/>
    <property type="match status" value="1"/>
</dbReference>
<dbReference type="SUPFAM" id="SSF110921">
    <property type="entry name" value="2-isopropylmalate synthase LeuA, allosteric (dimerisation) domain"/>
    <property type="match status" value="1"/>
</dbReference>
<dbReference type="RefSeq" id="WP_227819493.1">
    <property type="nucleotide sequence ID" value="NZ_BDFD01000024.1"/>
</dbReference>
<reference evidence="11 12" key="1">
    <citation type="journal article" date="2017" name="Arch. Microbiol.">
        <title>Mariprofundus micogutta sp. nov., a novel iron-oxidizing zetaproteobacterium isolated from a deep-sea hydrothermal field at the Bayonnaise knoll of the Izu-Ogasawara arc, and a description of Mariprofundales ord. nov. and Zetaproteobacteria classis nov.</title>
        <authorList>
            <person name="Makita H."/>
            <person name="Tanaka E."/>
            <person name="Mitsunobu S."/>
            <person name="Miyazaki M."/>
            <person name="Nunoura T."/>
            <person name="Uematsu K."/>
            <person name="Takaki Y."/>
            <person name="Nishi S."/>
            <person name="Shimamura S."/>
            <person name="Takai K."/>
        </authorList>
    </citation>
    <scope>NUCLEOTIDE SEQUENCE [LARGE SCALE GENOMIC DNA]</scope>
    <source>
        <strain evidence="11 12">ET2</strain>
    </source>
</reference>
<dbReference type="PROSITE" id="PS50991">
    <property type="entry name" value="PYR_CT"/>
    <property type="match status" value="1"/>
</dbReference>
<dbReference type="Gene3D" id="1.10.238.260">
    <property type="match status" value="1"/>
</dbReference>
<dbReference type="GO" id="GO:0003852">
    <property type="term" value="F:2-isopropylmalate synthase activity"/>
    <property type="evidence" value="ECO:0007669"/>
    <property type="project" value="InterPro"/>
</dbReference>
<dbReference type="Gene3D" id="3.30.160.270">
    <property type="match status" value="1"/>
</dbReference>
<dbReference type="Gene3D" id="3.20.20.70">
    <property type="entry name" value="Aldolase class I"/>
    <property type="match status" value="1"/>
</dbReference>
<evidence type="ECO:0000259" key="10">
    <source>
        <dbReference type="PROSITE" id="PS50991"/>
    </source>
</evidence>
<evidence type="ECO:0000256" key="3">
    <source>
        <dbReference type="ARBA" id="ARBA00022605"/>
    </source>
</evidence>
<dbReference type="CDD" id="cd07941">
    <property type="entry name" value="DRE_TIM_LeuA3"/>
    <property type="match status" value="1"/>
</dbReference>
<dbReference type="InterPro" id="IPR005675">
    <property type="entry name" value="Citramal_synthase"/>
</dbReference>
<evidence type="ECO:0000256" key="1">
    <source>
        <dbReference type="ARBA" id="ARBA00004743"/>
    </source>
</evidence>
<keyword evidence="3" id="KW-0028">Amino-acid biosynthesis</keyword>
<sequence>MAYLFKYDSDALMALPKHVDLFDTTLRDGAQTAGISFSVEDKKRIANRLAEFGVHWIEGGWPGASPKDDLFFEQMRERSWGRSKLVAFGSTARPGHAVEKDRGLNRLIGSGADAACIFGKSWDVHVTKALGITLEENLRLVSESVAYLKQHFDTVFFDAEHFFDGFAANERYALQVLEAAAEAGADTLVLCDTNGGSIPFPVFDVVTRVKKHLPDQALGIHAHNDCEMAVANSVAAVRAGVQQVQGTVNGVGERCGNANLMSIIPILQLKVKVDCGVSPEQLRQLSSLSQFVNEMANRLPWQHQPFVGQNAFAHKGGIHVSAIRKQRDLYEHIDPLLVGNEQRVLVSDQAGRSNILSKLQKLEPEAGLADDDPVVAEAVTRIKELEATGYAFEGADASFQLLLRRSMSRFQRHFELVRFRVYDEKRGHHEDPESEATVQVRVGGELKHAAALGNGPVNAMDRALRAALVHAYPGLEAMFLTDFKVRVLTTREATEAAVRVLIESSDGKRKWSTVGVSTDVLEAAYRALNDAIEYKLVMDGVAAPAAENR</sequence>
<evidence type="ECO:0000256" key="2">
    <source>
        <dbReference type="ARBA" id="ARBA00006154"/>
    </source>
</evidence>
<protein>
    <recommendedName>
        <fullName evidence="8">Citramalate synthase</fullName>
        <ecNumber evidence="8">2.3.3.21</ecNumber>
    </recommendedName>
</protein>
<dbReference type="NCBIfam" id="TIGR00977">
    <property type="entry name" value="citramal_synth"/>
    <property type="match status" value="1"/>
</dbReference>
<dbReference type="EC" id="2.3.3.21" evidence="8"/>
<name>A0A1L8CQN6_9PROT</name>
<dbReference type="UniPathway" id="UPA00047">
    <property type="reaction ID" value="UER00066"/>
</dbReference>
<comment type="pathway">
    <text evidence="1">Amino-acid biosynthesis; L-isoleucine biosynthesis; 2-oxobutanoate from pyruvate: step 1/3.</text>
</comment>
<dbReference type="InterPro" id="IPR002034">
    <property type="entry name" value="AIPM/Hcit_synth_CS"/>
</dbReference>
<evidence type="ECO:0000256" key="6">
    <source>
        <dbReference type="ARBA" id="ARBA00023304"/>
    </source>
</evidence>
<dbReference type="GO" id="GO:0043714">
    <property type="term" value="F:(R)-citramalate synthase activity"/>
    <property type="evidence" value="ECO:0007669"/>
    <property type="project" value="UniProtKB-UniRule"/>
</dbReference>
<dbReference type="SMART" id="SM00917">
    <property type="entry name" value="LeuA_dimer"/>
    <property type="match status" value="1"/>
</dbReference>
<dbReference type="InterPro" id="IPR036230">
    <property type="entry name" value="LeuA_allosteric_dom_sf"/>
</dbReference>
<dbReference type="Pfam" id="PF22617">
    <property type="entry name" value="HCS_D2"/>
    <property type="match status" value="1"/>
</dbReference>
<dbReference type="Pfam" id="PF00682">
    <property type="entry name" value="HMGL-like"/>
    <property type="match status" value="1"/>
</dbReference>
<dbReference type="PROSITE" id="PS00815">
    <property type="entry name" value="AIPM_HOMOCIT_SYNTH_1"/>
    <property type="match status" value="1"/>
</dbReference>
<dbReference type="AlphaFoldDB" id="A0A1L8CQN6"/>
<keyword evidence="6" id="KW-0100">Branched-chain amino acid biosynthesis</keyword>
<dbReference type="SUPFAM" id="SSF51569">
    <property type="entry name" value="Aldolase"/>
    <property type="match status" value="1"/>
</dbReference>
<dbReference type="Pfam" id="PF08502">
    <property type="entry name" value="LeuA_dimer"/>
    <property type="match status" value="1"/>
</dbReference>